<feature type="signal peptide" evidence="1">
    <location>
        <begin position="1"/>
        <end position="18"/>
    </location>
</feature>
<proteinExistence type="predicted"/>
<protein>
    <submittedName>
        <fullName evidence="2">Uncharacterized protein</fullName>
    </submittedName>
</protein>
<sequence>MNKTLLMLFFFVSALAFSQDDTIKVPKIGIKIALGETVELNGVAVKFSEVLEDSRCPAQVECIWEGRIRIHVEVGRVNDDSSIKELIFGKVRLQETAEKTIYTASEMMIEGIAVTPYPKEAGEKLDYCLVVNVKKPE</sequence>
<evidence type="ECO:0000313" key="2">
    <source>
        <dbReference type="EMBL" id="QNJ97394.1"/>
    </source>
</evidence>
<organism evidence="2 3">
    <name type="scientific">Constantimarinum furrinae</name>
    <dbReference type="NCBI Taxonomy" id="2562285"/>
    <lineage>
        <taxon>Bacteria</taxon>
        <taxon>Pseudomonadati</taxon>
        <taxon>Bacteroidota</taxon>
        <taxon>Flavobacteriia</taxon>
        <taxon>Flavobacteriales</taxon>
        <taxon>Flavobacteriaceae</taxon>
        <taxon>Altibacter/Constantimarinum group</taxon>
        <taxon>Constantimarinum</taxon>
    </lineage>
</organism>
<evidence type="ECO:0000256" key="1">
    <source>
        <dbReference type="SAM" id="SignalP"/>
    </source>
</evidence>
<keyword evidence="1" id="KW-0732">Signal</keyword>
<dbReference type="EMBL" id="CP052909">
    <property type="protein sequence ID" value="QNJ97394.1"/>
    <property type="molecule type" value="Genomic_DNA"/>
</dbReference>
<dbReference type="Proteomes" id="UP000515514">
    <property type="component" value="Chromosome"/>
</dbReference>
<feature type="chain" id="PRO_5028938194" evidence="1">
    <location>
        <begin position="19"/>
        <end position="137"/>
    </location>
</feature>
<keyword evidence="3" id="KW-1185">Reference proteome</keyword>
<name>A0A7G8PSS8_9FLAO</name>
<dbReference type="KEGG" id="alti:ALE3EI_0819"/>
<gene>
    <name evidence="2" type="ORF">ALE3EI_0819</name>
</gene>
<reference evidence="2 3" key="1">
    <citation type="submission" date="2020-04" db="EMBL/GenBank/DDBJ databases">
        <title>Genome sequence of Altibacter aquimarinus strain ALE3EI.</title>
        <authorList>
            <person name="Oh H.-M."/>
            <person name="Jang D."/>
        </authorList>
    </citation>
    <scope>NUCLEOTIDE SEQUENCE [LARGE SCALE GENOMIC DNA]</scope>
    <source>
        <strain evidence="2 3">ALE3EI</strain>
    </source>
</reference>
<accession>A0A7G8PSS8</accession>
<evidence type="ECO:0000313" key="3">
    <source>
        <dbReference type="Proteomes" id="UP000515514"/>
    </source>
</evidence>
<dbReference type="AlphaFoldDB" id="A0A7G8PSS8"/>